<keyword evidence="1" id="KW-0067">ATP-binding</keyword>
<reference evidence="1 2" key="1">
    <citation type="journal article" date="2016" name="Front. Microbiol.">
        <title>Comparative Genomics Analysis of Streptomyces Species Reveals Their Adaptation to the Marine Environment and Their Diversity at the Genomic Level.</title>
        <authorList>
            <person name="Tian X."/>
            <person name="Zhang Z."/>
            <person name="Yang T."/>
            <person name="Chen M."/>
            <person name="Li J."/>
            <person name="Chen F."/>
            <person name="Yang J."/>
            <person name="Li W."/>
            <person name="Zhang B."/>
            <person name="Zhang Z."/>
            <person name="Wu J."/>
            <person name="Zhang C."/>
            <person name="Long L."/>
            <person name="Xiao J."/>
        </authorList>
    </citation>
    <scope>NUCLEOTIDE SEQUENCE [LARGE SCALE GENOMIC DNA]</scope>
    <source>
        <strain evidence="1 2">SCSIO 02100</strain>
    </source>
</reference>
<accession>A0A1E7JW76</accession>
<keyword evidence="2" id="KW-1185">Reference proteome</keyword>
<dbReference type="EMBL" id="LJGU01000151">
    <property type="protein sequence ID" value="OEU95515.1"/>
    <property type="molecule type" value="Genomic_DNA"/>
</dbReference>
<dbReference type="AlphaFoldDB" id="A0A1E7JW76"/>
<evidence type="ECO:0000313" key="1">
    <source>
        <dbReference type="EMBL" id="OEU95515.1"/>
    </source>
</evidence>
<dbReference type="Proteomes" id="UP000176101">
    <property type="component" value="Unassembled WGS sequence"/>
</dbReference>
<keyword evidence="1" id="KW-0547">Nucleotide-binding</keyword>
<organism evidence="1 2">
    <name type="scientific">Streptomyces oceani</name>
    <dbReference type="NCBI Taxonomy" id="1075402"/>
    <lineage>
        <taxon>Bacteria</taxon>
        <taxon>Bacillati</taxon>
        <taxon>Actinomycetota</taxon>
        <taxon>Actinomycetes</taxon>
        <taxon>Kitasatosporales</taxon>
        <taxon>Streptomycetaceae</taxon>
        <taxon>Streptomyces</taxon>
    </lineage>
</organism>
<feature type="non-terminal residue" evidence="1">
    <location>
        <position position="43"/>
    </location>
</feature>
<protein>
    <submittedName>
        <fullName evidence="1">ATP-binding protein</fullName>
    </submittedName>
</protein>
<dbReference type="GO" id="GO:0005524">
    <property type="term" value="F:ATP binding"/>
    <property type="evidence" value="ECO:0007669"/>
    <property type="project" value="UniProtKB-KW"/>
</dbReference>
<sequence>MPEEPGPEPVSAVELAEARIPLRYRDALADQPAVTDWVAAVAL</sequence>
<gene>
    <name evidence="1" type="ORF">AN216_23795</name>
</gene>
<evidence type="ECO:0000313" key="2">
    <source>
        <dbReference type="Proteomes" id="UP000176101"/>
    </source>
</evidence>
<proteinExistence type="predicted"/>
<name>A0A1E7JW76_9ACTN</name>
<comment type="caution">
    <text evidence="1">The sequence shown here is derived from an EMBL/GenBank/DDBJ whole genome shotgun (WGS) entry which is preliminary data.</text>
</comment>